<evidence type="ECO:0000313" key="2">
    <source>
        <dbReference type="Proteomes" id="UP000572268"/>
    </source>
</evidence>
<accession>A0A7J6KKG5</accession>
<name>A0A7J6KKG5_PEROL</name>
<feature type="non-terminal residue" evidence="1">
    <location>
        <position position="1"/>
    </location>
</feature>
<organism evidence="1 2">
    <name type="scientific">Perkinsus olseni</name>
    <name type="common">Perkinsus atlanticus</name>
    <dbReference type="NCBI Taxonomy" id="32597"/>
    <lineage>
        <taxon>Eukaryota</taxon>
        <taxon>Sar</taxon>
        <taxon>Alveolata</taxon>
        <taxon>Perkinsozoa</taxon>
        <taxon>Perkinsea</taxon>
        <taxon>Perkinsida</taxon>
        <taxon>Perkinsidae</taxon>
        <taxon>Perkinsus</taxon>
    </lineage>
</organism>
<gene>
    <name evidence="1" type="ORF">FOL46_004174</name>
</gene>
<protein>
    <submittedName>
        <fullName evidence="1">Uncharacterized protein</fullName>
    </submittedName>
</protein>
<sequence>DLLSDFYSPFSISRDVLSHGQSLRDRLDEQLSEVVNEAETMIMTGATMVSTMTRWRILYERAQPPQTAGSRRVDVKPTTSSPISQFVAEARDGVYEVTRKDILTVALQMRGSSLCGSVIFTGTPGRMESQ</sequence>
<reference evidence="1 2" key="1">
    <citation type="submission" date="2020-04" db="EMBL/GenBank/DDBJ databases">
        <title>Perkinsus olseni comparative genomics.</title>
        <authorList>
            <person name="Bogema D.R."/>
        </authorList>
    </citation>
    <scope>NUCLEOTIDE SEQUENCE [LARGE SCALE GENOMIC DNA]</scope>
    <source>
        <strain evidence="1">ATCC PRA-31</strain>
    </source>
</reference>
<comment type="caution">
    <text evidence="1">The sequence shown here is derived from an EMBL/GenBank/DDBJ whole genome shotgun (WGS) entry which is preliminary data.</text>
</comment>
<evidence type="ECO:0000313" key="1">
    <source>
        <dbReference type="EMBL" id="KAF4647480.1"/>
    </source>
</evidence>
<dbReference type="AlphaFoldDB" id="A0A7J6KKG5"/>
<feature type="non-terminal residue" evidence="1">
    <location>
        <position position="130"/>
    </location>
</feature>
<dbReference type="Proteomes" id="UP000572268">
    <property type="component" value="Unassembled WGS sequence"/>
</dbReference>
<dbReference type="EMBL" id="JABANN010002571">
    <property type="protein sequence ID" value="KAF4647480.1"/>
    <property type="molecule type" value="Genomic_DNA"/>
</dbReference>
<proteinExistence type="predicted"/>